<gene>
    <name evidence="2" type="ORF">BSZ19_11410</name>
</gene>
<feature type="transmembrane region" description="Helical" evidence="1">
    <location>
        <begin position="6"/>
        <end position="29"/>
    </location>
</feature>
<name>A0A1Y2JSE2_BRAJP</name>
<keyword evidence="1" id="KW-0812">Transmembrane</keyword>
<keyword evidence="1" id="KW-1133">Transmembrane helix</keyword>
<reference evidence="2 3" key="1">
    <citation type="submission" date="2017-03" db="EMBL/GenBank/DDBJ databases">
        <title>Whole genome sequences of fourteen strains of Bradyrhizobium canariense and one strain of Bradyrhizobium japonicum isolated from Lupinus (Papilionoideae: Genisteae) species in Algeria.</title>
        <authorList>
            <person name="Crovadore J."/>
            <person name="Chekireb D."/>
            <person name="Brachmann A."/>
            <person name="Chablais R."/>
            <person name="Cochard B."/>
            <person name="Lefort F."/>
        </authorList>
    </citation>
    <scope>NUCLEOTIDE SEQUENCE [LARGE SCALE GENOMIC DNA]</scope>
    <source>
        <strain evidence="2 3">UBMA197</strain>
    </source>
</reference>
<proteinExistence type="predicted"/>
<dbReference type="Proteomes" id="UP000193335">
    <property type="component" value="Unassembled WGS sequence"/>
</dbReference>
<keyword evidence="1" id="KW-0472">Membrane</keyword>
<comment type="caution">
    <text evidence="2">The sequence shown here is derived from an EMBL/GenBank/DDBJ whole genome shotgun (WGS) entry which is preliminary data.</text>
</comment>
<evidence type="ECO:0000313" key="2">
    <source>
        <dbReference type="EMBL" id="OSJ34636.1"/>
    </source>
</evidence>
<dbReference type="EMBL" id="NAFL01000229">
    <property type="protein sequence ID" value="OSJ34636.1"/>
    <property type="molecule type" value="Genomic_DNA"/>
</dbReference>
<dbReference type="AlphaFoldDB" id="A0A1Y2JSE2"/>
<accession>A0A1Y2JSE2</accession>
<organism evidence="2 3">
    <name type="scientific">Bradyrhizobium japonicum</name>
    <dbReference type="NCBI Taxonomy" id="375"/>
    <lineage>
        <taxon>Bacteria</taxon>
        <taxon>Pseudomonadati</taxon>
        <taxon>Pseudomonadota</taxon>
        <taxon>Alphaproteobacteria</taxon>
        <taxon>Hyphomicrobiales</taxon>
        <taxon>Nitrobacteraceae</taxon>
        <taxon>Bradyrhizobium</taxon>
    </lineage>
</organism>
<protein>
    <submittedName>
        <fullName evidence="2">Uncharacterized protein</fullName>
    </submittedName>
</protein>
<sequence length="169" mass="17948">MTTPGLAILNVFCGCTVLGGLGLFVWALIDLGKSALDAMSQYSALGLAKTAAGDPALKISDYDLRSGWKMPVLQAEIFSFERKRESGGISPMNRVASPAFLASVTASWLHSAASRFTTCSRLVWSFSRSCWGASVSRASSASLLAQLFLKAQAGLREERGGEGFSVGRM</sequence>
<evidence type="ECO:0000256" key="1">
    <source>
        <dbReference type="SAM" id="Phobius"/>
    </source>
</evidence>
<evidence type="ECO:0000313" key="3">
    <source>
        <dbReference type="Proteomes" id="UP000193335"/>
    </source>
</evidence>